<sequence length="218" mass="25247">MQISTKNLVSFRNRGSCSPDCRDWSVFVRSSPLYKRAHGEDIFICSRELRMGWLPGRLLNRLSRAKLIKPSSIRLKIAIFQHFNRHVIVVDTEGGCDCLSDATRLVCSLFLNLRPRSTLSTAFYISYQQLDGELVEGSLMAFIHQLELCISVYLTSFTTHSIHFQKIKWKELVTVRIRRINFSPTAAKVFCLFEPEPPLTSAPMRIENWTDAQWMFRL</sequence>
<dbReference type="EMBL" id="JYDL01000036">
    <property type="protein sequence ID" value="KRX21839.1"/>
    <property type="molecule type" value="Genomic_DNA"/>
</dbReference>
<organism evidence="1 2">
    <name type="scientific">Trichinella nelsoni</name>
    <dbReference type="NCBI Taxonomy" id="6336"/>
    <lineage>
        <taxon>Eukaryota</taxon>
        <taxon>Metazoa</taxon>
        <taxon>Ecdysozoa</taxon>
        <taxon>Nematoda</taxon>
        <taxon>Enoplea</taxon>
        <taxon>Dorylaimia</taxon>
        <taxon>Trichinellida</taxon>
        <taxon>Trichinellidae</taxon>
        <taxon>Trichinella</taxon>
    </lineage>
</organism>
<name>A0A0V0S5A8_9BILA</name>
<evidence type="ECO:0000313" key="1">
    <source>
        <dbReference type="EMBL" id="KRX21839.1"/>
    </source>
</evidence>
<protein>
    <submittedName>
        <fullName evidence="1">Uncharacterized protein</fullName>
    </submittedName>
</protein>
<evidence type="ECO:0000313" key="2">
    <source>
        <dbReference type="Proteomes" id="UP000054630"/>
    </source>
</evidence>
<dbReference type="Proteomes" id="UP000054630">
    <property type="component" value="Unassembled WGS sequence"/>
</dbReference>
<dbReference type="OrthoDB" id="10414170at2759"/>
<gene>
    <name evidence="1" type="ORF">T07_14089</name>
</gene>
<reference evidence="1 2" key="1">
    <citation type="submission" date="2015-01" db="EMBL/GenBank/DDBJ databases">
        <title>Evolution of Trichinella species and genotypes.</title>
        <authorList>
            <person name="Korhonen P.K."/>
            <person name="Edoardo P."/>
            <person name="Giuseppe L.R."/>
            <person name="Gasser R.B."/>
        </authorList>
    </citation>
    <scope>NUCLEOTIDE SEQUENCE [LARGE SCALE GENOMIC DNA]</scope>
    <source>
        <strain evidence="1">ISS37</strain>
    </source>
</reference>
<keyword evidence="2" id="KW-1185">Reference proteome</keyword>
<dbReference type="AlphaFoldDB" id="A0A0V0S5A8"/>
<accession>A0A0V0S5A8</accession>
<comment type="caution">
    <text evidence="1">The sequence shown here is derived from an EMBL/GenBank/DDBJ whole genome shotgun (WGS) entry which is preliminary data.</text>
</comment>
<proteinExistence type="predicted"/>